<dbReference type="InterPro" id="IPR034282">
    <property type="entry name" value="CuRO_2_CopA"/>
</dbReference>
<dbReference type="PANTHER" id="PTHR11709">
    <property type="entry name" value="MULTI-COPPER OXIDASE"/>
    <property type="match status" value="1"/>
</dbReference>
<dbReference type="GO" id="GO:0016491">
    <property type="term" value="F:oxidoreductase activity"/>
    <property type="evidence" value="ECO:0007669"/>
    <property type="project" value="UniProtKB-KW"/>
</dbReference>
<dbReference type="GO" id="GO:0005507">
    <property type="term" value="F:copper ion binding"/>
    <property type="evidence" value="ECO:0007669"/>
    <property type="project" value="InterPro"/>
</dbReference>
<feature type="signal peptide" evidence="5">
    <location>
        <begin position="1"/>
        <end position="30"/>
    </location>
</feature>
<dbReference type="NCBIfam" id="TIGR01480">
    <property type="entry name" value="copper_res_A"/>
    <property type="match status" value="1"/>
</dbReference>
<dbReference type="PROSITE" id="PS00079">
    <property type="entry name" value="MULTICOPPER_OXIDASE1"/>
    <property type="match status" value="1"/>
</dbReference>
<evidence type="ECO:0000259" key="7">
    <source>
        <dbReference type="Pfam" id="PF07731"/>
    </source>
</evidence>
<dbReference type="Proteomes" id="UP000529637">
    <property type="component" value="Unassembled WGS sequence"/>
</dbReference>
<dbReference type="CDD" id="cd13874">
    <property type="entry name" value="CuRO_2_CopA"/>
    <property type="match status" value="1"/>
</dbReference>
<evidence type="ECO:0000313" key="10">
    <source>
        <dbReference type="Proteomes" id="UP000529637"/>
    </source>
</evidence>
<accession>A0A7Y6TYV8</accession>
<sequence>MNPRRRFLRVGTAAGAGTALYALSPLQAWTATPSTMHMMPGVPGTVTDLVIAEGRLDIDGQSTAPTVVNGVLPGPVVRFREGETATIRVTNRLRETTSIHWHGLLVPPEMDGVPGVSFDGIAPGETFTYQFKLRQNGTYWYHSHSGNQEQAGLYGPLIIDPVGPEPFSYDSECVVMLSDWTFEDPGRVLAKMKKFGAYYNFNRRTLADLFRDASRDGWRATIADRALWAKMRMDPTDIADLTGFTYTYLLNGQSAKQNWTTLFKPGERIRMRFINAGAMTHFDVRIPGLQMTLVQADGQNVEAVTIEEFRIAPAESYDMIVQPRAEEAYTIFAESMDRSGYAAGTLAQRAGLRAPIPERRKRPLRTMADMGMSGGAMAGMAMPRGGAGLKADPEPGMAMPAPAAPAERPMPGMAMPAAAGPAKPSIDAMPGMAMPAPVAPAKPAMDAMPGMAGPATPAPAEPAMDAMPGMAGPATPAPAEPAMDAMPGMVKPATDAFAKPAAMQPVPHGPDRHGAGNSTVAEMPTSRMSEPGTGLGDSGRRVLVYTDLRRLDGAGREGTPGREIELHLTGNMERQIWGFDGKKYSEAEEPIPFGFGERIRVTFVNDTMMDHPMHLHGMWMVLENGAGAKRPLKHTINVKAGERISFDAEPDEVGKWAFHCHLLFHMELGMLRVVAVGQPEAKGAA</sequence>
<evidence type="ECO:0000259" key="8">
    <source>
        <dbReference type="Pfam" id="PF07732"/>
    </source>
</evidence>
<keyword evidence="3" id="KW-0560">Oxidoreductase</keyword>
<feature type="domain" description="Plastocyanin-like" evidence="7">
    <location>
        <begin position="561"/>
        <end position="678"/>
    </location>
</feature>
<dbReference type="EMBL" id="JABWMJ010000013">
    <property type="protein sequence ID" value="NUZ08510.1"/>
    <property type="molecule type" value="Genomic_DNA"/>
</dbReference>
<evidence type="ECO:0000256" key="4">
    <source>
        <dbReference type="ARBA" id="ARBA00023008"/>
    </source>
</evidence>
<dbReference type="InterPro" id="IPR001117">
    <property type="entry name" value="Cu-oxidase_2nd"/>
</dbReference>
<feature type="domain" description="Plastocyanin-like" evidence="8">
    <location>
        <begin position="56"/>
        <end position="161"/>
    </location>
</feature>
<dbReference type="PROSITE" id="PS00080">
    <property type="entry name" value="MULTICOPPER_OXIDASE2"/>
    <property type="match status" value="1"/>
</dbReference>
<keyword evidence="4" id="KW-0186">Copper</keyword>
<dbReference type="Pfam" id="PF07732">
    <property type="entry name" value="Cu-oxidase_3"/>
    <property type="match status" value="1"/>
</dbReference>
<keyword evidence="10" id="KW-1185">Reference proteome</keyword>
<dbReference type="InterPro" id="IPR011707">
    <property type="entry name" value="Cu-oxidase-like_N"/>
</dbReference>
<feature type="domain" description="Plastocyanin-like" evidence="6">
    <location>
        <begin position="205"/>
        <end position="347"/>
    </location>
</feature>
<dbReference type="GO" id="GO:0042597">
    <property type="term" value="C:periplasmic space"/>
    <property type="evidence" value="ECO:0007669"/>
    <property type="project" value="UniProtKB-SubCell"/>
</dbReference>
<dbReference type="Pfam" id="PF00394">
    <property type="entry name" value="Cu-oxidase"/>
    <property type="match status" value="1"/>
</dbReference>
<comment type="caution">
    <text evidence="9">The sequence shown here is derived from an EMBL/GenBank/DDBJ whole genome shotgun (WGS) entry which is preliminary data.</text>
</comment>
<keyword evidence="2" id="KW-0479">Metal-binding</keyword>
<dbReference type="InterPro" id="IPR008972">
    <property type="entry name" value="Cupredoxin"/>
</dbReference>
<reference evidence="9 10" key="1">
    <citation type="submission" date="2020-06" db="EMBL/GenBank/DDBJ databases">
        <title>Schlegella sp. ID0723 isolated from air conditioner.</title>
        <authorList>
            <person name="Kim D.Y."/>
            <person name="Kim D.-U."/>
        </authorList>
    </citation>
    <scope>NUCLEOTIDE SEQUENCE [LARGE SCALE GENOMIC DNA]</scope>
    <source>
        <strain evidence="9 10">ID0723</strain>
    </source>
</reference>
<dbReference type="InterPro" id="IPR034279">
    <property type="entry name" value="CuRO_3_CopA"/>
</dbReference>
<dbReference type="RefSeq" id="WP_176071352.1">
    <property type="nucleotide sequence ID" value="NZ_JABWMJ010000013.1"/>
</dbReference>
<dbReference type="InterPro" id="IPR006376">
    <property type="entry name" value="Cu-R_CopA"/>
</dbReference>
<protein>
    <submittedName>
        <fullName evidence="9">Copper resistance system multicopper oxidase</fullName>
    </submittedName>
</protein>
<dbReference type="PANTHER" id="PTHR11709:SF394">
    <property type="entry name" value="FI03373P-RELATED"/>
    <property type="match status" value="1"/>
</dbReference>
<dbReference type="Pfam" id="PF07731">
    <property type="entry name" value="Cu-oxidase_2"/>
    <property type="match status" value="1"/>
</dbReference>
<organism evidence="9 10">
    <name type="scientific">Piscinibacter koreensis</name>
    <dbReference type="NCBI Taxonomy" id="2742824"/>
    <lineage>
        <taxon>Bacteria</taxon>
        <taxon>Pseudomonadati</taxon>
        <taxon>Pseudomonadota</taxon>
        <taxon>Betaproteobacteria</taxon>
        <taxon>Burkholderiales</taxon>
        <taxon>Sphaerotilaceae</taxon>
        <taxon>Piscinibacter</taxon>
    </lineage>
</organism>
<evidence type="ECO:0000256" key="3">
    <source>
        <dbReference type="ARBA" id="ARBA00023002"/>
    </source>
</evidence>
<dbReference type="Gene3D" id="2.60.40.420">
    <property type="entry name" value="Cupredoxins - blue copper proteins"/>
    <property type="match status" value="3"/>
</dbReference>
<dbReference type="InterPro" id="IPR034284">
    <property type="entry name" value="CuRO_1_CopA"/>
</dbReference>
<evidence type="ECO:0000256" key="1">
    <source>
        <dbReference type="ARBA" id="ARBA00004418"/>
    </source>
</evidence>
<proteinExistence type="predicted"/>
<dbReference type="CDD" id="cd13848">
    <property type="entry name" value="CuRO_1_CopA"/>
    <property type="match status" value="1"/>
</dbReference>
<dbReference type="InterPro" id="IPR033138">
    <property type="entry name" value="Cu_oxidase_CS"/>
</dbReference>
<dbReference type="SUPFAM" id="SSF49503">
    <property type="entry name" value="Cupredoxins"/>
    <property type="match status" value="3"/>
</dbReference>
<gene>
    <name evidence="9" type="ORF">HQN59_22435</name>
</gene>
<dbReference type="InterPro" id="IPR011706">
    <property type="entry name" value="Cu-oxidase_C"/>
</dbReference>
<dbReference type="PROSITE" id="PS51318">
    <property type="entry name" value="TAT"/>
    <property type="match status" value="1"/>
</dbReference>
<evidence type="ECO:0000313" key="9">
    <source>
        <dbReference type="EMBL" id="NUZ08510.1"/>
    </source>
</evidence>
<keyword evidence="5" id="KW-0732">Signal</keyword>
<evidence type="ECO:0000256" key="2">
    <source>
        <dbReference type="ARBA" id="ARBA00022723"/>
    </source>
</evidence>
<name>A0A7Y6TYV8_9BURK</name>
<evidence type="ECO:0000259" key="6">
    <source>
        <dbReference type="Pfam" id="PF00394"/>
    </source>
</evidence>
<comment type="subcellular location">
    <subcellularLocation>
        <location evidence="1">Periplasm</location>
    </subcellularLocation>
</comment>
<dbReference type="AlphaFoldDB" id="A0A7Y6TYV8"/>
<evidence type="ECO:0000256" key="5">
    <source>
        <dbReference type="SAM" id="SignalP"/>
    </source>
</evidence>
<dbReference type="InterPro" id="IPR045087">
    <property type="entry name" value="Cu-oxidase_fam"/>
</dbReference>
<dbReference type="InterPro" id="IPR002355">
    <property type="entry name" value="Cu_oxidase_Cu_BS"/>
</dbReference>
<feature type="chain" id="PRO_5030745498" evidence="5">
    <location>
        <begin position="31"/>
        <end position="685"/>
    </location>
</feature>
<dbReference type="CDD" id="cd13896">
    <property type="entry name" value="CuRO_3_CopA"/>
    <property type="match status" value="1"/>
</dbReference>
<dbReference type="InterPro" id="IPR006311">
    <property type="entry name" value="TAT_signal"/>
</dbReference>